<feature type="domain" description="RCK N-terminal" evidence="1">
    <location>
        <begin position="2"/>
        <end position="118"/>
    </location>
</feature>
<dbReference type="PANTHER" id="PTHR43833">
    <property type="entry name" value="POTASSIUM CHANNEL PROTEIN 2-RELATED-RELATED"/>
    <property type="match status" value="1"/>
</dbReference>
<evidence type="ECO:0000313" key="3">
    <source>
        <dbReference type="EMBL" id="KAB2816318.1"/>
    </source>
</evidence>
<dbReference type="SUPFAM" id="SSF116726">
    <property type="entry name" value="TrkA C-terminal domain-like"/>
    <property type="match status" value="1"/>
</dbReference>
<dbReference type="Pfam" id="PF02080">
    <property type="entry name" value="TrkA_C"/>
    <property type="match status" value="1"/>
</dbReference>
<dbReference type="GO" id="GO:0006813">
    <property type="term" value="P:potassium ion transport"/>
    <property type="evidence" value="ECO:0007669"/>
    <property type="project" value="InterPro"/>
</dbReference>
<dbReference type="PANTHER" id="PTHR43833:SF7">
    <property type="entry name" value="KTR SYSTEM POTASSIUM UPTAKE PROTEIN C"/>
    <property type="match status" value="1"/>
</dbReference>
<dbReference type="InterPro" id="IPR036721">
    <property type="entry name" value="RCK_C_sf"/>
</dbReference>
<dbReference type="Pfam" id="PF02254">
    <property type="entry name" value="TrkA_N"/>
    <property type="match status" value="1"/>
</dbReference>
<dbReference type="Gene3D" id="3.30.70.1450">
    <property type="entry name" value="Regulator of K+ conductance, C-terminal domain"/>
    <property type="match status" value="1"/>
</dbReference>
<dbReference type="Gene3D" id="3.40.50.720">
    <property type="entry name" value="NAD(P)-binding Rossmann-like Domain"/>
    <property type="match status" value="1"/>
</dbReference>
<accession>A0A6L3ZFN8</accession>
<dbReference type="Proteomes" id="UP000484164">
    <property type="component" value="Unassembled WGS sequence"/>
</dbReference>
<evidence type="ECO:0000259" key="1">
    <source>
        <dbReference type="PROSITE" id="PS51201"/>
    </source>
</evidence>
<evidence type="ECO:0000313" key="4">
    <source>
        <dbReference type="Proteomes" id="UP000484164"/>
    </source>
</evidence>
<protein>
    <submittedName>
        <fullName evidence="3">TrkA family potassium uptake protein</fullName>
    </submittedName>
</protein>
<evidence type="ECO:0000259" key="2">
    <source>
        <dbReference type="PROSITE" id="PS51202"/>
    </source>
</evidence>
<proteinExistence type="predicted"/>
<dbReference type="EMBL" id="WBVQ01000002">
    <property type="protein sequence ID" value="KAB2816318.1"/>
    <property type="molecule type" value="Genomic_DNA"/>
</dbReference>
<organism evidence="3 4">
    <name type="scientific">Phaeocystidibacter marisrubri</name>
    <dbReference type="NCBI Taxonomy" id="1577780"/>
    <lineage>
        <taxon>Bacteria</taxon>
        <taxon>Pseudomonadati</taxon>
        <taxon>Bacteroidota</taxon>
        <taxon>Flavobacteriia</taxon>
        <taxon>Flavobacteriales</taxon>
        <taxon>Phaeocystidibacteraceae</taxon>
        <taxon>Phaeocystidibacter</taxon>
    </lineage>
</organism>
<reference evidence="3 4" key="1">
    <citation type="submission" date="2019-10" db="EMBL/GenBank/DDBJ databases">
        <title>Genome sequence of Phaeocystidibacter marisrubri JCM30614 (type strain).</title>
        <authorList>
            <person name="Bowman J.P."/>
        </authorList>
    </citation>
    <scope>NUCLEOTIDE SEQUENCE [LARGE SCALE GENOMIC DNA]</scope>
    <source>
        <strain evidence="3 4">JCM 30614</strain>
    </source>
</reference>
<dbReference type="SUPFAM" id="SSF51735">
    <property type="entry name" value="NAD(P)-binding Rossmann-fold domains"/>
    <property type="match status" value="1"/>
</dbReference>
<comment type="caution">
    <text evidence="3">The sequence shown here is derived from an EMBL/GenBank/DDBJ whole genome shotgun (WGS) entry which is preliminary data.</text>
</comment>
<feature type="domain" description="RCK C-terminal" evidence="2">
    <location>
        <begin position="136"/>
        <end position="222"/>
    </location>
</feature>
<dbReference type="InterPro" id="IPR036291">
    <property type="entry name" value="NAD(P)-bd_dom_sf"/>
</dbReference>
<dbReference type="PROSITE" id="PS51201">
    <property type="entry name" value="RCK_N"/>
    <property type="match status" value="1"/>
</dbReference>
<dbReference type="OrthoDB" id="9776294at2"/>
<dbReference type="RefSeq" id="WP_151693745.1">
    <property type="nucleotide sequence ID" value="NZ_BMGX01000001.1"/>
</dbReference>
<dbReference type="AlphaFoldDB" id="A0A6L3ZFN8"/>
<dbReference type="PROSITE" id="PS51202">
    <property type="entry name" value="RCK_C"/>
    <property type="match status" value="1"/>
</dbReference>
<dbReference type="InterPro" id="IPR050721">
    <property type="entry name" value="Trk_Ktr_HKT_K-transport"/>
</dbReference>
<keyword evidence="4" id="KW-1185">Reference proteome</keyword>
<dbReference type="InterPro" id="IPR006037">
    <property type="entry name" value="RCK_C"/>
</dbReference>
<gene>
    <name evidence="3" type="ORF">F8C82_11580</name>
</gene>
<dbReference type="GO" id="GO:0008324">
    <property type="term" value="F:monoatomic cation transmembrane transporter activity"/>
    <property type="evidence" value="ECO:0007669"/>
    <property type="project" value="InterPro"/>
</dbReference>
<name>A0A6L3ZFN8_9FLAO</name>
<sequence>MAEKFAVVGLGQFGSAIARKLSMKGAEVIAIDTDEEKVEAIKEDVAYSVTLDATDIKALESQNLSKMDAVIVSIGQNFQDLLLCCFQLQEMEIGRIIARAQGATQRRILEKMGIQEILSPEDEVANNVAEQLMNPGVVMCFELPDGYEIVEIKAPRALYSRTLGDIGLREKYKLNLVTLLRNEDGEHHIYGVPDAETLVEEGDIIVVFGTVRDIERFIEINT</sequence>
<dbReference type="InterPro" id="IPR003148">
    <property type="entry name" value="RCK_N"/>
</dbReference>